<keyword evidence="1" id="KW-0479">Metal-binding</keyword>
<dbReference type="PROSITE" id="PS50157">
    <property type="entry name" value="ZINC_FINGER_C2H2_2"/>
    <property type="match status" value="1"/>
</dbReference>
<dbReference type="AlphaFoldDB" id="A0A8T0FCA9"/>
<dbReference type="InterPro" id="IPR036236">
    <property type="entry name" value="Znf_C2H2_sf"/>
</dbReference>
<gene>
    <name evidence="4" type="ORF">HNY73_006782</name>
</gene>
<evidence type="ECO:0000256" key="1">
    <source>
        <dbReference type="PROSITE-ProRule" id="PRU00042"/>
    </source>
</evidence>
<protein>
    <recommendedName>
        <fullName evidence="3">C2H2-type domain-containing protein</fullName>
    </recommendedName>
</protein>
<organism evidence="4 5">
    <name type="scientific">Argiope bruennichi</name>
    <name type="common">Wasp spider</name>
    <name type="synonym">Aranea bruennichi</name>
    <dbReference type="NCBI Taxonomy" id="94029"/>
    <lineage>
        <taxon>Eukaryota</taxon>
        <taxon>Metazoa</taxon>
        <taxon>Ecdysozoa</taxon>
        <taxon>Arthropoda</taxon>
        <taxon>Chelicerata</taxon>
        <taxon>Arachnida</taxon>
        <taxon>Araneae</taxon>
        <taxon>Araneomorphae</taxon>
        <taxon>Entelegynae</taxon>
        <taxon>Araneoidea</taxon>
        <taxon>Araneidae</taxon>
        <taxon>Argiope</taxon>
    </lineage>
</organism>
<evidence type="ECO:0000313" key="5">
    <source>
        <dbReference type="Proteomes" id="UP000807504"/>
    </source>
</evidence>
<accession>A0A8T0FCA9</accession>
<dbReference type="PROSITE" id="PS00028">
    <property type="entry name" value="ZINC_FINGER_C2H2_1"/>
    <property type="match status" value="1"/>
</dbReference>
<feature type="region of interest" description="Disordered" evidence="2">
    <location>
        <begin position="277"/>
        <end position="326"/>
    </location>
</feature>
<feature type="compositionally biased region" description="Basic and acidic residues" evidence="2">
    <location>
        <begin position="308"/>
        <end position="317"/>
    </location>
</feature>
<evidence type="ECO:0000313" key="4">
    <source>
        <dbReference type="EMBL" id="KAF8788776.1"/>
    </source>
</evidence>
<evidence type="ECO:0000259" key="3">
    <source>
        <dbReference type="PROSITE" id="PS50157"/>
    </source>
</evidence>
<dbReference type="GO" id="GO:0008270">
    <property type="term" value="F:zinc ion binding"/>
    <property type="evidence" value="ECO:0007669"/>
    <property type="project" value="UniProtKB-KW"/>
</dbReference>
<comment type="caution">
    <text evidence="4">The sequence shown here is derived from an EMBL/GenBank/DDBJ whole genome shotgun (WGS) entry which is preliminary data.</text>
</comment>
<reference evidence="4" key="2">
    <citation type="submission" date="2020-06" db="EMBL/GenBank/DDBJ databases">
        <authorList>
            <person name="Sheffer M."/>
        </authorList>
    </citation>
    <scope>NUCLEOTIDE SEQUENCE</scope>
</reference>
<keyword evidence="1" id="KW-0863">Zinc-finger</keyword>
<proteinExistence type="predicted"/>
<dbReference type="EMBL" id="JABXBU010000012">
    <property type="protein sequence ID" value="KAF8788776.1"/>
    <property type="molecule type" value="Genomic_DNA"/>
</dbReference>
<name>A0A8T0FCA9_ARGBR</name>
<reference evidence="4" key="1">
    <citation type="journal article" date="2020" name="bioRxiv">
        <title>Chromosome-level reference genome of the European wasp spider Argiope bruennichi: a resource for studies on range expansion and evolutionary adaptation.</title>
        <authorList>
            <person name="Sheffer M.M."/>
            <person name="Hoppe A."/>
            <person name="Krehenwinkel H."/>
            <person name="Uhl G."/>
            <person name="Kuss A.W."/>
            <person name="Jensen L."/>
            <person name="Jensen C."/>
            <person name="Gillespie R.G."/>
            <person name="Hoff K.J."/>
            <person name="Prost S."/>
        </authorList>
    </citation>
    <scope>NUCLEOTIDE SEQUENCE</scope>
</reference>
<dbReference type="SUPFAM" id="SSF57667">
    <property type="entry name" value="beta-beta-alpha zinc fingers"/>
    <property type="match status" value="1"/>
</dbReference>
<dbReference type="InterPro" id="IPR013087">
    <property type="entry name" value="Znf_C2H2_type"/>
</dbReference>
<keyword evidence="5" id="KW-1185">Reference proteome</keyword>
<keyword evidence="1" id="KW-0862">Zinc</keyword>
<evidence type="ECO:0000256" key="2">
    <source>
        <dbReference type="SAM" id="MobiDB-lite"/>
    </source>
</evidence>
<dbReference type="Proteomes" id="UP000807504">
    <property type="component" value="Unassembled WGS sequence"/>
</dbReference>
<feature type="domain" description="C2H2-type" evidence="3">
    <location>
        <begin position="497"/>
        <end position="525"/>
    </location>
</feature>
<sequence length="535" mass="61541">MFESEKTNSSFVFPSEVRGDLKRQAYHEYAPLENVYQHSVFTTPVSERTQSIPSYAEAFSKPRMVLNDSNSTYTALYPDTFANDQNSETRKDVDYAAEKSSASTENCNYGHYQYEDYVQSVCRNGKNSKTQNAEIQSSSDVYRLQQMNFVDDYFRNEGTPKHVEGIKSDSDVSYKYHAFNPQSYEKPGGYEEAYTFPPHCDDNYNYSIRQEKVRTYEVRHEEIHTFQDLVRFEKTCTYPAQPTEMSPMGIPSHYRESNVYQNALNPDVVFPSNYFRMNASSNKEDPSSQNVQPPADASGLSLQFSHAHTGESSKESQKASLQAVSQEFPRMRIRSSSMTNMQLSQDPSKLDLQLSPALPKPNRQIPKTPLRFNIQTPQGFFRTNAATPQNSSWTNLQILQSTPRLAAQTPKEPIRLIKPSPQYPINHPLGFVPSKGAKPLISPNSSFQNKNRCFQEHDLRGKLSLDFDRNRRIHFESPRVTANDNEQSKGIFIERLFRCDRCDQCFVRKEDLIRHRFTAHEKIRVVKPASCTFLQ</sequence>